<evidence type="ECO:0000256" key="1">
    <source>
        <dbReference type="PROSITE-ProRule" id="PRU00042"/>
    </source>
</evidence>
<feature type="region of interest" description="Disordered" evidence="2">
    <location>
        <begin position="83"/>
        <end position="109"/>
    </location>
</feature>
<dbReference type="PaxDb" id="121845-A0A3Q0IKB7"/>
<dbReference type="InterPro" id="IPR013087">
    <property type="entry name" value="Znf_C2H2_type"/>
</dbReference>
<dbReference type="STRING" id="121845.A0A3Q0IKB7"/>
<protein>
    <submittedName>
        <fullName evidence="5">Zinc finger protein 257-like</fullName>
    </submittedName>
</protein>
<dbReference type="Gene3D" id="3.30.160.60">
    <property type="entry name" value="Classic Zinc Finger"/>
    <property type="match status" value="1"/>
</dbReference>
<dbReference type="GO" id="GO:0008270">
    <property type="term" value="F:zinc ion binding"/>
    <property type="evidence" value="ECO:0007669"/>
    <property type="project" value="UniProtKB-KW"/>
</dbReference>
<organism evidence="4 5">
    <name type="scientific">Diaphorina citri</name>
    <name type="common">Asian citrus psyllid</name>
    <dbReference type="NCBI Taxonomy" id="121845"/>
    <lineage>
        <taxon>Eukaryota</taxon>
        <taxon>Metazoa</taxon>
        <taxon>Ecdysozoa</taxon>
        <taxon>Arthropoda</taxon>
        <taxon>Hexapoda</taxon>
        <taxon>Insecta</taxon>
        <taxon>Pterygota</taxon>
        <taxon>Neoptera</taxon>
        <taxon>Paraneoptera</taxon>
        <taxon>Hemiptera</taxon>
        <taxon>Sternorrhyncha</taxon>
        <taxon>Psylloidea</taxon>
        <taxon>Psyllidae</taxon>
        <taxon>Diaphorininae</taxon>
        <taxon>Diaphorina</taxon>
    </lineage>
</organism>
<dbReference type="PROSITE" id="PS50157">
    <property type="entry name" value="ZINC_FINGER_C2H2_2"/>
    <property type="match status" value="2"/>
</dbReference>
<evidence type="ECO:0000313" key="5">
    <source>
        <dbReference type="RefSeq" id="XP_026676679.1"/>
    </source>
</evidence>
<keyword evidence="4" id="KW-1185">Reference proteome</keyword>
<dbReference type="AlphaFoldDB" id="A0A3Q0IKB7"/>
<evidence type="ECO:0000313" key="4">
    <source>
        <dbReference type="Proteomes" id="UP000079169"/>
    </source>
</evidence>
<sequence length="160" mass="18161">MLLTDMEEYMKYQQQLLQFALTTSNVSSSLPPPPQHLIAALSNPPLSLCLKNNNENMLSRNTFPLKRRPSSCESRVTLSNFTSSLNTQETTATSTQHSPPTPPQKPVECESCGRQYKLKSSLLNHKRWECGKEPQFKCVLCSYAAKQKAHLLTHIKFKHK</sequence>
<dbReference type="RefSeq" id="XP_026676679.1">
    <property type="nucleotide sequence ID" value="XM_026820878.1"/>
</dbReference>
<proteinExistence type="predicted"/>
<name>A0A3Q0IKB7_DIACI</name>
<keyword evidence="1" id="KW-0862">Zinc</keyword>
<feature type="domain" description="C2H2-type" evidence="3">
    <location>
        <begin position="136"/>
        <end position="160"/>
    </location>
</feature>
<keyword evidence="1" id="KW-0479">Metal-binding</keyword>
<reference evidence="5" key="1">
    <citation type="submission" date="2025-08" db="UniProtKB">
        <authorList>
            <consortium name="RefSeq"/>
        </authorList>
    </citation>
    <scope>IDENTIFICATION</scope>
</reference>
<dbReference type="KEGG" id="dci:113465915"/>
<accession>A0A3Q0IKB7</accession>
<evidence type="ECO:0000259" key="3">
    <source>
        <dbReference type="PROSITE" id="PS50157"/>
    </source>
</evidence>
<evidence type="ECO:0000256" key="2">
    <source>
        <dbReference type="SAM" id="MobiDB-lite"/>
    </source>
</evidence>
<dbReference type="SMART" id="SM00355">
    <property type="entry name" value="ZnF_C2H2"/>
    <property type="match status" value="2"/>
</dbReference>
<dbReference type="Proteomes" id="UP000079169">
    <property type="component" value="Unplaced"/>
</dbReference>
<dbReference type="InterPro" id="IPR036236">
    <property type="entry name" value="Znf_C2H2_sf"/>
</dbReference>
<dbReference type="SUPFAM" id="SSF57667">
    <property type="entry name" value="beta-beta-alpha zinc fingers"/>
    <property type="match status" value="1"/>
</dbReference>
<feature type="domain" description="C2H2-type" evidence="3">
    <location>
        <begin position="107"/>
        <end position="134"/>
    </location>
</feature>
<gene>
    <name evidence="5" type="primary">LOC113465915</name>
</gene>
<keyword evidence="1" id="KW-0863">Zinc-finger</keyword>
<dbReference type="GeneID" id="113465915"/>